<dbReference type="RefSeq" id="WP_340295452.1">
    <property type="nucleotide sequence ID" value="NZ_JBBEOI010000243.1"/>
</dbReference>
<dbReference type="EMBL" id="JBHRWW010000004">
    <property type="protein sequence ID" value="MFC3688318.1"/>
    <property type="molecule type" value="Genomic_DNA"/>
</dbReference>
<dbReference type="InterPro" id="IPR011048">
    <property type="entry name" value="Haem_d1_sf"/>
</dbReference>
<gene>
    <name evidence="3" type="ORF">ACFOLH_08190</name>
</gene>
<feature type="compositionally biased region" description="Polar residues" evidence="1">
    <location>
        <begin position="427"/>
        <end position="437"/>
    </location>
</feature>
<accession>A0ABV7WIG1</accession>
<reference evidence="4" key="1">
    <citation type="journal article" date="2019" name="Int. J. Syst. Evol. Microbiol.">
        <title>The Global Catalogue of Microorganisms (GCM) 10K type strain sequencing project: providing services to taxonomists for standard genome sequencing and annotation.</title>
        <authorList>
            <consortium name="The Broad Institute Genomics Platform"/>
            <consortium name="The Broad Institute Genome Sequencing Center for Infectious Disease"/>
            <person name="Wu L."/>
            <person name="Ma J."/>
        </authorList>
    </citation>
    <scope>NUCLEOTIDE SEQUENCE [LARGE SCALE GENOMIC DNA]</scope>
    <source>
        <strain evidence="4">NCAIM B.02333</strain>
    </source>
</reference>
<dbReference type="PANTHER" id="PTHR46928">
    <property type="entry name" value="MESENCHYME-SPECIFIC CELL SURFACE GLYCOPROTEIN"/>
    <property type="match status" value="1"/>
</dbReference>
<dbReference type="NCBIfam" id="NF038117">
    <property type="entry name" value="choice_anch_I"/>
    <property type="match status" value="1"/>
</dbReference>
<name>A0ABV7WIG1_9MICO</name>
<proteinExistence type="predicted"/>
<feature type="domain" description="Choice-of-anchor I" evidence="2">
    <location>
        <begin position="66"/>
        <end position="539"/>
    </location>
</feature>
<dbReference type="SUPFAM" id="SSF51004">
    <property type="entry name" value="C-terminal (heme d1) domain of cytochrome cd1-nitrite reductase"/>
    <property type="match status" value="1"/>
</dbReference>
<evidence type="ECO:0000259" key="2">
    <source>
        <dbReference type="Pfam" id="PF22494"/>
    </source>
</evidence>
<dbReference type="Pfam" id="PF22494">
    <property type="entry name" value="choice_anch_I"/>
    <property type="match status" value="1"/>
</dbReference>
<evidence type="ECO:0000256" key="1">
    <source>
        <dbReference type="SAM" id="MobiDB-lite"/>
    </source>
</evidence>
<evidence type="ECO:0000313" key="4">
    <source>
        <dbReference type="Proteomes" id="UP001595685"/>
    </source>
</evidence>
<dbReference type="Gene3D" id="2.130.10.10">
    <property type="entry name" value="YVTN repeat-like/Quinoprotein amine dehydrogenase"/>
    <property type="match status" value="1"/>
</dbReference>
<dbReference type="PANTHER" id="PTHR46928:SF1">
    <property type="entry name" value="MESENCHYME-SPECIFIC CELL SURFACE GLYCOPROTEIN"/>
    <property type="match status" value="1"/>
</dbReference>
<keyword evidence="4" id="KW-1185">Reference proteome</keyword>
<protein>
    <submittedName>
        <fullName evidence="3">Choice-of-anchor I family protein</fullName>
    </submittedName>
</protein>
<comment type="caution">
    <text evidence="3">The sequence shown here is derived from an EMBL/GenBank/DDBJ whole genome shotgun (WGS) entry which is preliminary data.</text>
</comment>
<feature type="region of interest" description="Disordered" evidence="1">
    <location>
        <begin position="422"/>
        <end position="451"/>
    </location>
</feature>
<dbReference type="Proteomes" id="UP001595685">
    <property type="component" value="Unassembled WGS sequence"/>
</dbReference>
<dbReference type="InterPro" id="IPR055188">
    <property type="entry name" value="Choice_anch_I"/>
</dbReference>
<evidence type="ECO:0000313" key="3">
    <source>
        <dbReference type="EMBL" id="MFC3688318.1"/>
    </source>
</evidence>
<sequence>MTRPRTAPPAAGDALVLRAVAPAAALAALVLVSVVLSPPAEAGRPGPAVGLEPLGTYAGGGFEESAAEIPAFDPGTDRVFVVNAQAGTVDVLDVSDPTTPTKVGELATPGANSVAVAGGRVAVAEQAADVQAPGSVSFFDAATLARLSAVTVGSLPDMLTFTPDGRTLLVANEGEPSGYGPGQTDPEGSVSVVDVRRGVPTQADVRTAGFGGFDAAALRAAGVRLSGPGASVAQDLEPEYVTVDARSRTAWVSLQEANALAVVDVRTATVTDVLPLGTKDHSVPGAGLDPSDRDGGTMIGTWPVRGLYMPDAVASYQSRGRTFVVTANEGDARDYFGYGDEARVSSLVLSPDVFGGAAGVAALQAPAALGRLTASTTSPTDVQGRVTEIHAFGARSFSVRDAEGRLVFDSGDQLEQVVAARLPEAANSDNSENGSADSRSDNKGPEPEGLAVGRVAGRTYAFVGLERVGGIAVYDITVPSRSTFVDYVSTRDFSGDLEANGSDSGPEGLVFVPATSSPTGAPLLVVGNEVSGTTTVFEVTRR</sequence>
<organism evidence="3 4">
    <name type="scientific">Aquipuribacter hungaricus</name>
    <dbReference type="NCBI Taxonomy" id="545624"/>
    <lineage>
        <taxon>Bacteria</taxon>
        <taxon>Bacillati</taxon>
        <taxon>Actinomycetota</taxon>
        <taxon>Actinomycetes</taxon>
        <taxon>Micrococcales</taxon>
        <taxon>Intrasporangiaceae</taxon>
        <taxon>Aquipuribacter</taxon>
    </lineage>
</organism>
<dbReference type="InterPro" id="IPR052956">
    <property type="entry name" value="Mesenchyme-surface_protein"/>
</dbReference>
<dbReference type="InterPro" id="IPR015943">
    <property type="entry name" value="WD40/YVTN_repeat-like_dom_sf"/>
</dbReference>